<accession>W1XGP6</accession>
<comment type="caution">
    <text evidence="1">The sequence shown here is derived from an EMBL/GenBank/DDBJ whole genome shotgun (WGS) entry which is preliminary data.</text>
</comment>
<dbReference type="AlphaFoldDB" id="W1XGP6"/>
<proteinExistence type="predicted"/>
<sequence>MFTHPGKKLNFMGNELGHFREWDEKRELD</sequence>
<name>W1XGP6_9ZZZZ</name>
<gene>
    <name evidence="1" type="ORF">Q604_UNBC15999G0001</name>
</gene>
<dbReference type="Gene3D" id="3.20.20.80">
    <property type="entry name" value="Glycosidases"/>
    <property type="match status" value="1"/>
</dbReference>
<evidence type="ECO:0000313" key="1">
    <source>
        <dbReference type="EMBL" id="ETJ29467.1"/>
    </source>
</evidence>
<feature type="non-terminal residue" evidence="1">
    <location>
        <position position="29"/>
    </location>
</feature>
<dbReference type="EMBL" id="AZMM01015999">
    <property type="protein sequence ID" value="ETJ29467.1"/>
    <property type="molecule type" value="Genomic_DNA"/>
</dbReference>
<reference evidence="1" key="1">
    <citation type="submission" date="2013-12" db="EMBL/GenBank/DDBJ databases">
        <title>A Varibaculum cambriense genome reconstructed from a premature infant gut community with otherwise low bacterial novelty that shifts toward anaerobic metabolism during the third week of life.</title>
        <authorList>
            <person name="Brown C.T."/>
            <person name="Sharon I."/>
            <person name="Thomas B.C."/>
            <person name="Castelle C.J."/>
            <person name="Morowitz M.J."/>
            <person name="Banfield J.F."/>
        </authorList>
    </citation>
    <scope>NUCLEOTIDE SEQUENCE</scope>
</reference>
<organism evidence="1">
    <name type="scientific">human gut metagenome</name>
    <dbReference type="NCBI Taxonomy" id="408170"/>
    <lineage>
        <taxon>unclassified sequences</taxon>
        <taxon>metagenomes</taxon>
        <taxon>organismal metagenomes</taxon>
    </lineage>
</organism>
<protein>
    <submittedName>
        <fullName evidence="1">Uncharacterized protein</fullName>
    </submittedName>
</protein>